<dbReference type="InterPro" id="IPR019215">
    <property type="entry name" value="DUF2115"/>
</dbReference>
<evidence type="ECO:0000313" key="2">
    <source>
        <dbReference type="EMBL" id="MBE6510562.1"/>
    </source>
</evidence>
<dbReference type="EMBL" id="SUTF01000005">
    <property type="protein sequence ID" value="MBE6510562.1"/>
    <property type="molecule type" value="Genomic_DNA"/>
</dbReference>
<evidence type="ECO:0000256" key="1">
    <source>
        <dbReference type="HAMAP-Rule" id="MF_00763"/>
    </source>
</evidence>
<organism evidence="2 3">
    <name type="scientific">Methanobrevibacter millerae</name>
    <dbReference type="NCBI Taxonomy" id="230361"/>
    <lineage>
        <taxon>Archaea</taxon>
        <taxon>Methanobacteriati</taxon>
        <taxon>Methanobacteriota</taxon>
        <taxon>Methanomada group</taxon>
        <taxon>Methanobacteria</taxon>
        <taxon>Methanobacteriales</taxon>
        <taxon>Methanobacteriaceae</taxon>
        <taxon>Methanobrevibacter</taxon>
    </lineage>
</organism>
<protein>
    <recommendedName>
        <fullName evidence="1">UPF0305 protein E7Z74_04780</fullName>
    </recommendedName>
</protein>
<reference evidence="2" key="1">
    <citation type="submission" date="2019-04" db="EMBL/GenBank/DDBJ databases">
        <title>Evolution of Biomass-Degrading Anaerobic Consortia Revealed by Metagenomics.</title>
        <authorList>
            <person name="Peng X."/>
        </authorList>
    </citation>
    <scope>NUCLEOTIDE SEQUENCE</scope>
    <source>
        <strain evidence="2">SIG13</strain>
    </source>
</reference>
<sequence length="180" mass="20588">MMSDEYLEMCDDFANLISNDKNISCDYVMDILKKYSSTISVFDMMEFSSQVIEENKYVQESYREDSQKSYVESFLFRVRDISNDKNTYAKNIDKKALMNAITTFKTNYTNENTKSKLIFSIASIYATFVLEEPIHPVGTPFPGSLKVEENGGEFLCPVKDANKDTPNAVCNICLAEQLDF</sequence>
<name>A0A8T3VHH2_9EURY</name>
<dbReference type="Pfam" id="PF09888">
    <property type="entry name" value="DUF2115"/>
    <property type="match status" value="1"/>
</dbReference>
<dbReference type="AlphaFoldDB" id="A0A8T3VHH2"/>
<proteinExistence type="inferred from homology"/>
<comment type="caution">
    <text evidence="2">The sequence shown here is derived from an EMBL/GenBank/DDBJ whole genome shotgun (WGS) entry which is preliminary data.</text>
</comment>
<comment type="similarity">
    <text evidence="1">Belongs to the UPF0305 family.</text>
</comment>
<gene>
    <name evidence="2" type="ORF">E7Z74_04780</name>
</gene>
<dbReference type="HAMAP" id="MF_00763">
    <property type="entry name" value="UPF0305"/>
    <property type="match status" value="1"/>
</dbReference>
<accession>A0A8T3VHH2</accession>
<evidence type="ECO:0000313" key="3">
    <source>
        <dbReference type="Proteomes" id="UP000713479"/>
    </source>
</evidence>
<dbReference type="Proteomes" id="UP000713479">
    <property type="component" value="Unassembled WGS sequence"/>
</dbReference>